<keyword evidence="1" id="KW-0812">Transmembrane</keyword>
<dbReference type="Proteomes" id="UP000030152">
    <property type="component" value="Unassembled WGS sequence"/>
</dbReference>
<proteinExistence type="predicted"/>
<keyword evidence="3" id="KW-1185">Reference proteome</keyword>
<feature type="transmembrane region" description="Helical" evidence="1">
    <location>
        <begin position="37"/>
        <end position="56"/>
    </location>
</feature>
<gene>
    <name evidence="2" type="ORF">Q765_01940</name>
</gene>
<feature type="transmembrane region" description="Helical" evidence="1">
    <location>
        <begin position="6"/>
        <end position="25"/>
    </location>
</feature>
<name>A0A0A2MBA2_9FLAO</name>
<dbReference type="STRING" id="1121895.GCA_000378485_00592"/>
<keyword evidence="1" id="KW-0472">Membrane</keyword>
<comment type="caution">
    <text evidence="2">The sequence shown here is derived from an EMBL/GenBank/DDBJ whole genome shotgun (WGS) entry which is preliminary data.</text>
</comment>
<dbReference type="AlphaFoldDB" id="A0A0A2MBA2"/>
<protein>
    <submittedName>
        <fullName evidence="2">Uncharacterized protein</fullName>
    </submittedName>
</protein>
<evidence type="ECO:0000313" key="3">
    <source>
        <dbReference type="Proteomes" id="UP000030152"/>
    </source>
</evidence>
<feature type="transmembrane region" description="Helical" evidence="1">
    <location>
        <begin position="62"/>
        <end position="80"/>
    </location>
</feature>
<evidence type="ECO:0000256" key="1">
    <source>
        <dbReference type="SAM" id="Phobius"/>
    </source>
</evidence>
<reference evidence="2 3" key="1">
    <citation type="submission" date="2013-09" db="EMBL/GenBank/DDBJ databases">
        <authorList>
            <person name="Zeng Z."/>
            <person name="Chen C."/>
        </authorList>
    </citation>
    <scope>NUCLEOTIDE SEQUENCE [LARGE SCALE GENOMIC DNA]</scope>
    <source>
        <strain evidence="2 3">WB 3.3-2</strain>
    </source>
</reference>
<organism evidence="2 3">
    <name type="scientific">Flavobacterium rivuli WB 3.3-2 = DSM 21788</name>
    <dbReference type="NCBI Taxonomy" id="1121895"/>
    <lineage>
        <taxon>Bacteria</taxon>
        <taxon>Pseudomonadati</taxon>
        <taxon>Bacteroidota</taxon>
        <taxon>Flavobacteriia</taxon>
        <taxon>Flavobacteriales</taxon>
        <taxon>Flavobacteriaceae</taxon>
        <taxon>Flavobacterium</taxon>
    </lineage>
</organism>
<keyword evidence="1" id="KW-1133">Transmembrane helix</keyword>
<evidence type="ECO:0000313" key="2">
    <source>
        <dbReference type="EMBL" id="KGO88683.1"/>
    </source>
</evidence>
<sequence>MNYTYVLSLITFIGFNIASFPLYVYFHNKVSVKTLKIILLVVASHIALFACGISLIGDYIDYTLFSIEYLICIILAFGLVSTKTWLLKIPGFIMLTIASISGLVTILLGIFLFIIMSQDYEADKVYSFNSNGYEYQTRRYSYGFVTSDDITYSFATYRHYAYLPIEYKIDYTYFSSMQSDLNFSKPEQLKLKVIDSDSLNQLQFTTYNNSFVKDLK</sequence>
<accession>A0A0A2MBA2</accession>
<feature type="transmembrane region" description="Helical" evidence="1">
    <location>
        <begin position="92"/>
        <end position="116"/>
    </location>
</feature>
<dbReference type="EMBL" id="JRLX01000001">
    <property type="protein sequence ID" value="KGO88683.1"/>
    <property type="molecule type" value="Genomic_DNA"/>
</dbReference>